<feature type="domain" description="HTH CENPB-type" evidence="2">
    <location>
        <begin position="56"/>
        <end position="130"/>
    </location>
</feature>
<dbReference type="AlphaFoldDB" id="F0WZP1"/>
<dbReference type="Gene3D" id="1.10.10.10">
    <property type="entry name" value="Winged helix-like DNA-binding domain superfamily/Winged helix DNA-binding domain"/>
    <property type="match status" value="1"/>
</dbReference>
<dbReference type="PROSITE" id="PS51253">
    <property type="entry name" value="HTH_CENPB"/>
    <property type="match status" value="1"/>
</dbReference>
<dbReference type="EMBL" id="FR824480">
    <property type="protein sequence ID" value="CCA26967.1"/>
    <property type="molecule type" value="Genomic_DNA"/>
</dbReference>
<dbReference type="GO" id="GO:0003677">
    <property type="term" value="F:DNA binding"/>
    <property type="evidence" value="ECO:0007669"/>
    <property type="project" value="UniProtKB-KW"/>
</dbReference>
<evidence type="ECO:0000313" key="3">
    <source>
        <dbReference type="EMBL" id="CCA26967.1"/>
    </source>
</evidence>
<gene>
    <name evidence="3" type="primary">AlNc14C437G11632</name>
    <name evidence="3" type="ORF">ALNC14_131110</name>
</gene>
<keyword evidence="1" id="KW-0238">DNA-binding</keyword>
<name>F0WZP1_9STRA</name>
<reference evidence="3" key="2">
    <citation type="submission" date="2011-02" db="EMBL/GenBank/DDBJ databases">
        <authorList>
            <person name="MacLean D."/>
        </authorList>
    </citation>
    <scope>NUCLEOTIDE SEQUENCE</scope>
</reference>
<accession>F0WZP1</accession>
<sequence length="204" mass="23483">MTIRRKLYTNEAREAAVTRIIAGETIAAVSQDTKIPAITLKRYKKLRRAGQLSPAQWRGTKPTLPPPIENDLVLWISAMQRSVGPMGLEQILQKVNQIHHRLHGSTCLMKDLTAGWYRSFRKRHTELSARVAQKVSHARDSVGIGDLRRLFHTLAKLVVENKLQLSQIFNMDETSFESRSKMRDRSKGLHQRRHFPQVDQRLCL</sequence>
<dbReference type="HOGENOM" id="CLU_013929_10_3_1"/>
<dbReference type="InterPro" id="IPR006600">
    <property type="entry name" value="HTH_CenpB_DNA-bd_dom"/>
</dbReference>
<evidence type="ECO:0000256" key="1">
    <source>
        <dbReference type="ARBA" id="ARBA00023125"/>
    </source>
</evidence>
<protein>
    <submittedName>
        <fullName evidence="3">Uncharacterized protein AlNc14C437G11632</fullName>
    </submittedName>
</protein>
<dbReference type="InterPro" id="IPR036388">
    <property type="entry name" value="WH-like_DNA-bd_sf"/>
</dbReference>
<evidence type="ECO:0000259" key="2">
    <source>
        <dbReference type="PROSITE" id="PS51253"/>
    </source>
</evidence>
<reference evidence="3" key="1">
    <citation type="journal article" date="2011" name="PLoS Biol.">
        <title>Gene gain and loss during evolution of obligate parasitism in the white rust pathogen of Arabidopsis thaliana.</title>
        <authorList>
            <person name="Kemen E."/>
            <person name="Gardiner A."/>
            <person name="Schultz-Larsen T."/>
            <person name="Kemen A.C."/>
            <person name="Balmuth A.L."/>
            <person name="Robert-Seilaniantz A."/>
            <person name="Bailey K."/>
            <person name="Holub E."/>
            <person name="Studholme D.J."/>
            <person name="Maclean D."/>
            <person name="Jones J.D."/>
        </authorList>
    </citation>
    <scope>NUCLEOTIDE SEQUENCE</scope>
</reference>
<proteinExistence type="predicted"/>
<organism evidence="3">
    <name type="scientific">Albugo laibachii Nc14</name>
    <dbReference type="NCBI Taxonomy" id="890382"/>
    <lineage>
        <taxon>Eukaryota</taxon>
        <taxon>Sar</taxon>
        <taxon>Stramenopiles</taxon>
        <taxon>Oomycota</taxon>
        <taxon>Peronosporomycetes</taxon>
        <taxon>Albuginales</taxon>
        <taxon>Albuginaceae</taxon>
        <taxon>Albugo</taxon>
    </lineage>
</organism>